<dbReference type="InterPro" id="IPR016135">
    <property type="entry name" value="UBQ-conjugating_enzyme/RWD"/>
</dbReference>
<dbReference type="Pfam" id="PF05773">
    <property type="entry name" value="RWD"/>
    <property type="match status" value="1"/>
</dbReference>
<name>A0A1V8SK51_9PEZI</name>
<dbReference type="Proteomes" id="UP000192596">
    <property type="component" value="Unassembled WGS sequence"/>
</dbReference>
<dbReference type="Pfam" id="PF22191">
    <property type="entry name" value="IBR_1"/>
    <property type="match status" value="1"/>
</dbReference>
<organism evidence="13 14">
    <name type="scientific">Cryoendolithus antarcticus</name>
    <dbReference type="NCBI Taxonomy" id="1507870"/>
    <lineage>
        <taxon>Eukaryota</taxon>
        <taxon>Fungi</taxon>
        <taxon>Dikarya</taxon>
        <taxon>Ascomycota</taxon>
        <taxon>Pezizomycotina</taxon>
        <taxon>Dothideomycetes</taxon>
        <taxon>Dothideomycetidae</taxon>
        <taxon>Cladosporiales</taxon>
        <taxon>Cladosporiaceae</taxon>
        <taxon>Cryoendolithus</taxon>
    </lineage>
</organism>
<keyword evidence="8" id="KW-0833">Ubl conjugation pathway</keyword>
<evidence type="ECO:0000313" key="13">
    <source>
        <dbReference type="EMBL" id="OQN99522.1"/>
    </source>
</evidence>
<evidence type="ECO:0000256" key="2">
    <source>
        <dbReference type="ARBA" id="ARBA00004906"/>
    </source>
</evidence>
<dbReference type="InterPro" id="IPR013083">
    <property type="entry name" value="Znf_RING/FYVE/PHD"/>
</dbReference>
<dbReference type="PROSITE" id="PS50908">
    <property type="entry name" value="RWD"/>
    <property type="match status" value="1"/>
</dbReference>
<dbReference type="Pfam" id="PF01485">
    <property type="entry name" value="IBR"/>
    <property type="match status" value="1"/>
</dbReference>
<comment type="catalytic activity">
    <reaction evidence="1">
        <text>[E2 ubiquitin-conjugating enzyme]-S-ubiquitinyl-L-cysteine + [acceptor protein]-L-lysine = [E2 ubiquitin-conjugating enzyme]-L-cysteine + [acceptor protein]-N(6)-ubiquitinyl-L-lysine.</text>
        <dbReference type="EC" id="2.3.2.31"/>
    </reaction>
</comment>
<comment type="caution">
    <text evidence="13">The sequence shown here is derived from an EMBL/GenBank/DDBJ whole genome shotgun (WGS) entry which is preliminary data.</text>
</comment>
<keyword evidence="5" id="KW-0479">Metal-binding</keyword>
<evidence type="ECO:0000256" key="7">
    <source>
        <dbReference type="ARBA" id="ARBA00022771"/>
    </source>
</evidence>
<dbReference type="EMBL" id="NAJO01000039">
    <property type="protein sequence ID" value="OQN99522.1"/>
    <property type="molecule type" value="Genomic_DNA"/>
</dbReference>
<dbReference type="SMART" id="SM00591">
    <property type="entry name" value="RWD"/>
    <property type="match status" value="1"/>
</dbReference>
<protein>
    <recommendedName>
        <fullName evidence="3">RBR-type E3 ubiquitin transferase</fullName>
        <ecNumber evidence="3">2.3.2.31</ecNumber>
    </recommendedName>
</protein>
<dbReference type="CDD" id="cd20354">
    <property type="entry name" value="Rcat_RBR_RNF14"/>
    <property type="match status" value="1"/>
</dbReference>
<reference evidence="14" key="1">
    <citation type="submission" date="2017-03" db="EMBL/GenBank/DDBJ databases">
        <title>Genomes of endolithic fungi from Antarctica.</title>
        <authorList>
            <person name="Coleine C."/>
            <person name="Masonjones S."/>
            <person name="Stajich J.E."/>
        </authorList>
    </citation>
    <scope>NUCLEOTIDE SEQUENCE [LARGE SCALE GENOMIC DNA]</scope>
    <source>
        <strain evidence="14">CCFEE 5527</strain>
    </source>
</reference>
<gene>
    <name evidence="13" type="ORF">B0A48_14664</name>
</gene>
<dbReference type="PROSITE" id="PS00518">
    <property type="entry name" value="ZF_RING_1"/>
    <property type="match status" value="1"/>
</dbReference>
<evidence type="ECO:0000256" key="4">
    <source>
        <dbReference type="ARBA" id="ARBA00022679"/>
    </source>
</evidence>
<dbReference type="STRING" id="1507870.A0A1V8SK51"/>
<dbReference type="Gene3D" id="3.30.40.10">
    <property type="entry name" value="Zinc/RING finger domain, C3HC4 (zinc finger)"/>
    <property type="match status" value="1"/>
</dbReference>
<dbReference type="GO" id="GO:0061630">
    <property type="term" value="F:ubiquitin protein ligase activity"/>
    <property type="evidence" value="ECO:0007669"/>
    <property type="project" value="UniProtKB-EC"/>
</dbReference>
<feature type="compositionally biased region" description="Low complexity" evidence="10">
    <location>
        <begin position="574"/>
        <end position="589"/>
    </location>
</feature>
<evidence type="ECO:0000259" key="11">
    <source>
        <dbReference type="PROSITE" id="PS50908"/>
    </source>
</evidence>
<evidence type="ECO:0000256" key="1">
    <source>
        <dbReference type="ARBA" id="ARBA00001798"/>
    </source>
</evidence>
<keyword evidence="9" id="KW-0862">Zinc</keyword>
<keyword evidence="6" id="KW-0677">Repeat</keyword>
<evidence type="ECO:0000256" key="6">
    <source>
        <dbReference type="ARBA" id="ARBA00022737"/>
    </source>
</evidence>
<keyword evidence="4" id="KW-0808">Transferase</keyword>
<dbReference type="SMART" id="SM00647">
    <property type="entry name" value="IBR"/>
    <property type="match status" value="1"/>
</dbReference>
<dbReference type="SUPFAM" id="SSF54495">
    <property type="entry name" value="UBC-like"/>
    <property type="match status" value="1"/>
</dbReference>
<dbReference type="InterPro" id="IPR002867">
    <property type="entry name" value="IBR_dom"/>
</dbReference>
<dbReference type="Gene3D" id="1.20.120.1750">
    <property type="match status" value="1"/>
</dbReference>
<evidence type="ECO:0000313" key="14">
    <source>
        <dbReference type="Proteomes" id="UP000192596"/>
    </source>
</evidence>
<keyword evidence="14" id="KW-1185">Reference proteome</keyword>
<dbReference type="InParanoid" id="A0A1V8SK51"/>
<dbReference type="PROSITE" id="PS51873">
    <property type="entry name" value="TRIAD"/>
    <property type="match status" value="1"/>
</dbReference>
<proteinExistence type="predicted"/>
<evidence type="ECO:0000256" key="9">
    <source>
        <dbReference type="ARBA" id="ARBA00022833"/>
    </source>
</evidence>
<keyword evidence="7" id="KW-0863">Zinc-finger</keyword>
<dbReference type="PANTHER" id="PTHR11685">
    <property type="entry name" value="RBR FAMILY RING FINGER AND IBR DOMAIN-CONTAINING"/>
    <property type="match status" value="1"/>
</dbReference>
<dbReference type="InterPro" id="IPR047548">
    <property type="entry name" value="Rcat_RBR_RNF14"/>
</dbReference>
<sequence length="659" mass="73597">MADGFDEREEELSSVEAIYPEIIVTNKYTASLDIKVAPSPVLLVRFVPSAPATAVKATYAQVTAPTGAHIEHDVHLSHLPPLNLRVTLPDGYPAEAEAEVDLKTEHDWLPRSKLDELQKQLIHLWEDLGRCQVLYSYIDHLENAASSGFSLDQSNDGCLTLPASLEPALVSFDKETKLKQFQEGTYDCGICLEPKKGTQCHKLDKCDHVFCVQCLQDCYNNSITEGAVADVCCLDPSCGQARTGQRARKPKPLHPRELLAMGVEDSMVRRYVEMKRKKRLESDKDTVYCPREWCTKPARSRKYPPIPEDLTEYPDSGSDDGTVSEPKIITDDDDRLCICENPKCGMAFCKVCYKSWHGPIERCHPRNPDELSAEDKASYEYIMAHTSPCPYCRSPVQKTMGCNHMQCYQCTTHFCYLCGSWLDKDSPYQHFNKVGSECYNRLWELEEGDEGQEPEDGEGFRGARRWEQMAIEVARAADEEDARLMQQEQQAQRRQVRQDDVERAVWPPEGLVRAAAEEIHAHPVEVPELERQLFDGGIVDGIAHIAIDGQAPPADPAARAPGRRRRNPFPVGPPAVNGNAGRGGAAAAVRAHERGQRPVANGRAPPRRGPNAQPAQGGHGGAGIRRRAVPEHEMEEVDRAFFDAIDERGMHGPRYPDEV</sequence>
<dbReference type="CDD" id="cd23820">
    <property type="entry name" value="RWD_RNF14"/>
    <property type="match status" value="1"/>
</dbReference>
<comment type="pathway">
    <text evidence="2">Protein modification; protein ubiquitination.</text>
</comment>
<dbReference type="EC" id="2.3.2.31" evidence="3"/>
<evidence type="ECO:0000256" key="5">
    <source>
        <dbReference type="ARBA" id="ARBA00022723"/>
    </source>
</evidence>
<feature type="region of interest" description="Disordered" evidence="10">
    <location>
        <begin position="304"/>
        <end position="325"/>
    </location>
</feature>
<evidence type="ECO:0000256" key="3">
    <source>
        <dbReference type="ARBA" id="ARBA00012251"/>
    </source>
</evidence>
<dbReference type="InterPro" id="IPR006575">
    <property type="entry name" value="RWD_dom"/>
</dbReference>
<dbReference type="OrthoDB" id="1431934at2759"/>
<dbReference type="AlphaFoldDB" id="A0A1V8SK51"/>
<dbReference type="SUPFAM" id="SSF57850">
    <property type="entry name" value="RING/U-box"/>
    <property type="match status" value="2"/>
</dbReference>
<dbReference type="FunFam" id="3.30.40.10:FF:000416">
    <property type="entry name" value="RBR-type E3 ubiquitin transferase"/>
    <property type="match status" value="1"/>
</dbReference>
<evidence type="ECO:0000259" key="12">
    <source>
        <dbReference type="PROSITE" id="PS51873"/>
    </source>
</evidence>
<evidence type="ECO:0000256" key="8">
    <source>
        <dbReference type="ARBA" id="ARBA00022786"/>
    </source>
</evidence>
<dbReference type="Gene3D" id="3.10.110.10">
    <property type="entry name" value="Ubiquitin Conjugating Enzyme"/>
    <property type="match status" value="1"/>
</dbReference>
<dbReference type="GO" id="GO:0008270">
    <property type="term" value="F:zinc ion binding"/>
    <property type="evidence" value="ECO:0007669"/>
    <property type="project" value="UniProtKB-KW"/>
</dbReference>
<feature type="domain" description="RWD" evidence="11">
    <location>
        <begin position="10"/>
        <end position="148"/>
    </location>
</feature>
<feature type="region of interest" description="Disordered" evidence="10">
    <location>
        <begin position="547"/>
        <end position="635"/>
    </location>
</feature>
<dbReference type="InterPro" id="IPR031127">
    <property type="entry name" value="E3_UB_ligase_RBR"/>
</dbReference>
<dbReference type="GO" id="GO:0016567">
    <property type="term" value="P:protein ubiquitination"/>
    <property type="evidence" value="ECO:0007669"/>
    <property type="project" value="InterPro"/>
</dbReference>
<evidence type="ECO:0000256" key="10">
    <source>
        <dbReference type="SAM" id="MobiDB-lite"/>
    </source>
</evidence>
<dbReference type="InterPro" id="IPR044066">
    <property type="entry name" value="TRIAD_supradom"/>
</dbReference>
<feature type="domain" description="RING-type" evidence="12">
    <location>
        <begin position="184"/>
        <end position="442"/>
    </location>
</feature>
<accession>A0A1V8SK51</accession>
<dbReference type="InterPro" id="IPR017907">
    <property type="entry name" value="Znf_RING_CS"/>
</dbReference>